<dbReference type="InterPro" id="IPR037207">
    <property type="entry name" value="Nuop51_4Fe4S-bd_sf"/>
</dbReference>
<evidence type="ECO:0000256" key="14">
    <source>
        <dbReference type="ARBA" id="ARBA00047712"/>
    </source>
</evidence>
<dbReference type="Pfam" id="PF10531">
    <property type="entry name" value="SLBB"/>
    <property type="match status" value="1"/>
</dbReference>
<keyword evidence="11 15" id="KW-0408">Iron</keyword>
<evidence type="ECO:0000313" key="18">
    <source>
        <dbReference type="Proteomes" id="UP000186132"/>
    </source>
</evidence>
<dbReference type="PROSITE" id="PS00644">
    <property type="entry name" value="COMPLEX1_51K_1"/>
    <property type="match status" value="1"/>
</dbReference>
<dbReference type="Proteomes" id="UP000186132">
    <property type="component" value="Unassembled WGS sequence"/>
</dbReference>
<keyword evidence="10" id="KW-1278">Translocase</keyword>
<keyword evidence="12 15" id="KW-0411">Iron-sulfur</keyword>
<dbReference type="RefSeq" id="WP_073387840.1">
    <property type="nucleotide sequence ID" value="NZ_FQVU01000002.1"/>
</dbReference>
<dbReference type="InterPro" id="IPR037225">
    <property type="entry name" value="Nuo51_FMN-bd_sf"/>
</dbReference>
<dbReference type="OrthoDB" id="9805533at2"/>
<comment type="similarity">
    <text evidence="3 15">Belongs to the complex I 51 kDa subunit family.</text>
</comment>
<dbReference type="EMBL" id="FQVU01000002">
    <property type="protein sequence ID" value="SHG07898.1"/>
    <property type="molecule type" value="Genomic_DNA"/>
</dbReference>
<evidence type="ECO:0000256" key="12">
    <source>
        <dbReference type="ARBA" id="ARBA00023014"/>
    </source>
</evidence>
<dbReference type="FunFam" id="1.20.1440.230:FF:000001">
    <property type="entry name" value="Mitochondrial NADH dehydrogenase flavoprotein 1"/>
    <property type="match status" value="1"/>
</dbReference>
<dbReference type="GO" id="GO:0046872">
    <property type="term" value="F:metal ion binding"/>
    <property type="evidence" value="ECO:0007669"/>
    <property type="project" value="UniProtKB-KW"/>
</dbReference>
<dbReference type="GO" id="GO:0008137">
    <property type="term" value="F:NADH dehydrogenase (ubiquinone) activity"/>
    <property type="evidence" value="ECO:0007669"/>
    <property type="project" value="InterPro"/>
</dbReference>
<dbReference type="GO" id="GO:0051539">
    <property type="term" value="F:4 iron, 4 sulfur cluster binding"/>
    <property type="evidence" value="ECO:0007669"/>
    <property type="project" value="UniProtKB-UniRule"/>
</dbReference>
<dbReference type="SUPFAM" id="SSF142984">
    <property type="entry name" value="Nqo1 middle domain-like"/>
    <property type="match status" value="1"/>
</dbReference>
<protein>
    <recommendedName>
        <fullName evidence="4 15">NADH-quinone oxidoreductase subunit F</fullName>
        <ecNumber evidence="15">7.1.1.-</ecNumber>
    </recommendedName>
</protein>
<dbReference type="STRING" id="1206085.SAMN05443575_1311"/>
<dbReference type="FunFam" id="3.40.50.11540:FF:000001">
    <property type="entry name" value="NADH dehydrogenase [ubiquinone] flavoprotein 1, mitochondrial"/>
    <property type="match status" value="1"/>
</dbReference>
<evidence type="ECO:0000256" key="5">
    <source>
        <dbReference type="ARBA" id="ARBA00022485"/>
    </source>
</evidence>
<keyword evidence="6 15" id="KW-0285">Flavoprotein</keyword>
<keyword evidence="7 15" id="KW-0288">FMN</keyword>
<evidence type="ECO:0000256" key="6">
    <source>
        <dbReference type="ARBA" id="ARBA00022630"/>
    </source>
</evidence>
<keyword evidence="9 15" id="KW-0479">Metal-binding</keyword>
<feature type="domain" description="NADH-ubiquinone oxidoreductase 51kDa subunit iron-sulphur binding" evidence="16">
    <location>
        <begin position="326"/>
        <end position="371"/>
    </location>
</feature>
<evidence type="ECO:0000256" key="11">
    <source>
        <dbReference type="ARBA" id="ARBA00023004"/>
    </source>
</evidence>
<dbReference type="SMART" id="SM00928">
    <property type="entry name" value="NADH_4Fe-4S"/>
    <property type="match status" value="1"/>
</dbReference>
<dbReference type="Gene3D" id="3.10.20.600">
    <property type="match status" value="1"/>
</dbReference>
<organism evidence="17 18">
    <name type="scientific">Jatrophihabitans endophyticus</name>
    <dbReference type="NCBI Taxonomy" id="1206085"/>
    <lineage>
        <taxon>Bacteria</taxon>
        <taxon>Bacillati</taxon>
        <taxon>Actinomycetota</taxon>
        <taxon>Actinomycetes</taxon>
        <taxon>Jatrophihabitantales</taxon>
        <taxon>Jatrophihabitantaceae</taxon>
        <taxon>Jatrophihabitans</taxon>
    </lineage>
</organism>
<dbReference type="Pfam" id="PF10589">
    <property type="entry name" value="NADH_4Fe-4S"/>
    <property type="match status" value="1"/>
</dbReference>
<reference evidence="17 18" key="1">
    <citation type="submission" date="2016-11" db="EMBL/GenBank/DDBJ databases">
        <authorList>
            <person name="Jaros S."/>
            <person name="Januszkiewicz K."/>
            <person name="Wedrychowicz H."/>
        </authorList>
    </citation>
    <scope>NUCLEOTIDE SEQUENCE [LARGE SCALE GENOMIC DNA]</scope>
    <source>
        <strain evidence="17 18">DSM 45627</strain>
    </source>
</reference>
<dbReference type="NCBIfam" id="TIGR01959">
    <property type="entry name" value="nuoF_fam"/>
    <property type="match status" value="1"/>
</dbReference>
<dbReference type="Gene3D" id="3.40.50.11540">
    <property type="entry name" value="NADH-ubiquinone oxidoreductase 51kDa subunit"/>
    <property type="match status" value="1"/>
</dbReference>
<dbReference type="InterPro" id="IPR011538">
    <property type="entry name" value="Nuo51_FMN-bd"/>
</dbReference>
<dbReference type="PANTHER" id="PTHR43578:SF3">
    <property type="entry name" value="NADH-QUINONE OXIDOREDUCTASE SUBUNIT F"/>
    <property type="match status" value="1"/>
</dbReference>
<evidence type="ECO:0000256" key="15">
    <source>
        <dbReference type="RuleBase" id="RU364066"/>
    </source>
</evidence>
<dbReference type="EC" id="7.1.1.-" evidence="15"/>
<dbReference type="Gene3D" id="6.10.250.1450">
    <property type="match status" value="1"/>
</dbReference>
<comment type="cofactor">
    <cofactor evidence="2 15">
        <name>[4Fe-4S] cluster</name>
        <dbReference type="ChEBI" id="CHEBI:49883"/>
    </cofactor>
</comment>
<dbReference type="AlphaFoldDB" id="A0A1M5GW29"/>
<dbReference type="FunFam" id="3.10.20.600:FF:000003">
    <property type="entry name" value="NADH-quinone oxidoreductase subunit F"/>
    <property type="match status" value="1"/>
</dbReference>
<keyword evidence="18" id="KW-1185">Reference proteome</keyword>
<comment type="cofactor">
    <cofactor evidence="1 15">
        <name>FMN</name>
        <dbReference type="ChEBI" id="CHEBI:58210"/>
    </cofactor>
</comment>
<evidence type="ECO:0000256" key="13">
    <source>
        <dbReference type="ARBA" id="ARBA00023027"/>
    </source>
</evidence>
<proteinExistence type="inferred from homology"/>
<evidence type="ECO:0000256" key="1">
    <source>
        <dbReference type="ARBA" id="ARBA00001917"/>
    </source>
</evidence>
<comment type="function">
    <text evidence="15">NDH-1 shuttles electrons from NADH, via FMN and iron-sulfur (Fe-S) centers, to quinones in the respiratory chain.</text>
</comment>
<keyword evidence="13 15" id="KW-0520">NAD</keyword>
<dbReference type="PANTHER" id="PTHR43578">
    <property type="entry name" value="NADH-QUINONE OXIDOREDUCTASE SUBUNIT F"/>
    <property type="match status" value="1"/>
</dbReference>
<dbReference type="Gene3D" id="1.20.1440.230">
    <property type="entry name" value="NADH-ubiquinone oxidoreductase 51kDa subunit, iron-sulphur binding domain"/>
    <property type="match status" value="1"/>
</dbReference>
<evidence type="ECO:0000256" key="10">
    <source>
        <dbReference type="ARBA" id="ARBA00022967"/>
    </source>
</evidence>
<dbReference type="InterPro" id="IPR011537">
    <property type="entry name" value="NADH-UbQ_OxRdtase_suF"/>
</dbReference>
<evidence type="ECO:0000256" key="2">
    <source>
        <dbReference type="ARBA" id="ARBA00001966"/>
    </source>
</evidence>
<dbReference type="SUPFAM" id="SSF140490">
    <property type="entry name" value="Nqo1C-terminal domain-like"/>
    <property type="match status" value="1"/>
</dbReference>
<dbReference type="NCBIfam" id="NF010120">
    <property type="entry name" value="PRK13596.1"/>
    <property type="match status" value="1"/>
</dbReference>
<keyword evidence="5 15" id="KW-0004">4Fe-4S</keyword>
<evidence type="ECO:0000313" key="17">
    <source>
        <dbReference type="EMBL" id="SHG07898.1"/>
    </source>
</evidence>
<gene>
    <name evidence="17" type="ORF">SAMN05443575_1311</name>
</gene>
<dbReference type="InterPro" id="IPR001949">
    <property type="entry name" value="NADH-UbQ_OxRdtase_51kDa_CS"/>
</dbReference>
<sequence>MSLSPVLTKRFGTQQPWKLDNYERLDGYAGLRKALAMAPADLVTLVKDSNLRGRGGAGFPTGMKWSFIPKDNPKPKYVVVNADEGEPGTCRDLPLMMNDPHSMIEGIIIACFAVGANRAFVYIRGEAIHAIRRVTAAVNEARVKGYLGTNILGSGFDCDIVVHGGAGAYICGEETALLDSLEGRRGQPRLKPPFPATNGLYDSPTVVNNVGTLASVPYIVLGGADWFKAMGPAGSPGPCIYSLSGRVANPGQYEAPMGTTLRELIELAGGMSRGKDVKFWTPGGSSTPLFTEAHLDTPLDFDEAVKAGSMNGTSAVMIFDEGDCVVRAVKKWSEFYRHESCGKCTPCREGTYWYVGIYDRLEAGRGTDEDLETLLDLSDNILGRSFCALGDGATSPVSSSIKFFKDEYIAHIENQGCPYAGNRALAGAH</sequence>
<evidence type="ECO:0000256" key="8">
    <source>
        <dbReference type="ARBA" id="ARBA00022719"/>
    </source>
</evidence>
<evidence type="ECO:0000256" key="7">
    <source>
        <dbReference type="ARBA" id="ARBA00022643"/>
    </source>
</evidence>
<keyword evidence="8 15" id="KW-0874">Quinone</keyword>
<dbReference type="PROSITE" id="PS00645">
    <property type="entry name" value="COMPLEX1_51K_2"/>
    <property type="match status" value="1"/>
</dbReference>
<dbReference type="Pfam" id="PF01512">
    <property type="entry name" value="Complex1_51K"/>
    <property type="match status" value="1"/>
</dbReference>
<evidence type="ECO:0000256" key="9">
    <source>
        <dbReference type="ARBA" id="ARBA00022723"/>
    </source>
</evidence>
<dbReference type="GO" id="GO:0010181">
    <property type="term" value="F:FMN binding"/>
    <property type="evidence" value="ECO:0007669"/>
    <property type="project" value="InterPro"/>
</dbReference>
<comment type="catalytic activity">
    <reaction evidence="14 15">
        <text>a quinone + NADH + 5 H(+)(in) = a quinol + NAD(+) + 4 H(+)(out)</text>
        <dbReference type="Rhea" id="RHEA:57888"/>
        <dbReference type="ChEBI" id="CHEBI:15378"/>
        <dbReference type="ChEBI" id="CHEBI:24646"/>
        <dbReference type="ChEBI" id="CHEBI:57540"/>
        <dbReference type="ChEBI" id="CHEBI:57945"/>
        <dbReference type="ChEBI" id="CHEBI:132124"/>
    </reaction>
</comment>
<dbReference type="GO" id="GO:0051287">
    <property type="term" value="F:NAD binding"/>
    <property type="evidence" value="ECO:0007669"/>
    <property type="project" value="UniProtKB-UniRule"/>
</dbReference>
<dbReference type="InterPro" id="IPR019575">
    <property type="entry name" value="Nuop51_4Fe4S-bd"/>
</dbReference>
<evidence type="ECO:0000259" key="16">
    <source>
        <dbReference type="SMART" id="SM00928"/>
    </source>
</evidence>
<dbReference type="GO" id="GO:0048038">
    <property type="term" value="F:quinone binding"/>
    <property type="evidence" value="ECO:0007669"/>
    <property type="project" value="UniProtKB-KW"/>
</dbReference>
<accession>A0A1M5GW29</accession>
<evidence type="ECO:0000256" key="3">
    <source>
        <dbReference type="ARBA" id="ARBA00007523"/>
    </source>
</evidence>
<dbReference type="InterPro" id="IPR019554">
    <property type="entry name" value="Soluble_ligand-bd"/>
</dbReference>
<dbReference type="SUPFAM" id="SSF142019">
    <property type="entry name" value="Nqo1 FMN-binding domain-like"/>
    <property type="match status" value="1"/>
</dbReference>
<evidence type="ECO:0000256" key="4">
    <source>
        <dbReference type="ARBA" id="ARBA00019901"/>
    </source>
</evidence>
<name>A0A1M5GW29_9ACTN</name>